<dbReference type="Gene3D" id="3.30.230.10">
    <property type="match status" value="1"/>
</dbReference>
<dbReference type="GO" id="GO:0016887">
    <property type="term" value="F:ATP hydrolysis activity"/>
    <property type="evidence" value="ECO:0007669"/>
    <property type="project" value="InterPro"/>
</dbReference>
<proteinExistence type="inferred from homology"/>
<organism evidence="9">
    <name type="scientific">Soboliphyme baturini</name>
    <dbReference type="NCBI Taxonomy" id="241478"/>
    <lineage>
        <taxon>Eukaryota</taxon>
        <taxon>Metazoa</taxon>
        <taxon>Ecdysozoa</taxon>
        <taxon>Nematoda</taxon>
        <taxon>Enoplea</taxon>
        <taxon>Dorylaimia</taxon>
        <taxon>Dioctophymatida</taxon>
        <taxon>Dioctophymatoidea</taxon>
        <taxon>Soboliphymatidae</taxon>
        <taxon>Soboliphyme</taxon>
    </lineage>
</organism>
<dbReference type="InterPro" id="IPR014721">
    <property type="entry name" value="Ribsml_uS5_D2-typ_fold_subgr"/>
</dbReference>
<protein>
    <submittedName>
        <fullName evidence="9">DNA_mis_repair domain-containing protein</fullName>
    </submittedName>
</protein>
<dbReference type="PROSITE" id="PS00058">
    <property type="entry name" value="DNA_MISMATCH_REPAIR_1"/>
    <property type="match status" value="1"/>
</dbReference>
<dbReference type="GO" id="GO:0140664">
    <property type="term" value="F:ATP-dependent DNA damage sensor activity"/>
    <property type="evidence" value="ECO:0007669"/>
    <property type="project" value="InterPro"/>
</dbReference>
<evidence type="ECO:0000259" key="6">
    <source>
        <dbReference type="SMART" id="SM01340"/>
    </source>
</evidence>
<evidence type="ECO:0000313" key="8">
    <source>
        <dbReference type="Proteomes" id="UP000270296"/>
    </source>
</evidence>
<evidence type="ECO:0000256" key="2">
    <source>
        <dbReference type="ARBA" id="ARBA00006082"/>
    </source>
</evidence>
<dbReference type="GO" id="GO:0005524">
    <property type="term" value="F:ATP binding"/>
    <property type="evidence" value="ECO:0007669"/>
    <property type="project" value="InterPro"/>
</dbReference>
<keyword evidence="4" id="KW-0234">DNA repair</keyword>
<dbReference type="PANTHER" id="PTHR10073">
    <property type="entry name" value="DNA MISMATCH REPAIR PROTEIN MLH, PMS, MUTL"/>
    <property type="match status" value="1"/>
</dbReference>
<keyword evidence="3" id="KW-0227">DNA damage</keyword>
<dbReference type="Pfam" id="PF01119">
    <property type="entry name" value="DNA_mis_repair"/>
    <property type="match status" value="1"/>
</dbReference>
<dbReference type="GO" id="GO:0032389">
    <property type="term" value="C:MutLalpha complex"/>
    <property type="evidence" value="ECO:0007669"/>
    <property type="project" value="TreeGrafter"/>
</dbReference>
<dbReference type="GO" id="GO:0030983">
    <property type="term" value="F:mismatched DNA binding"/>
    <property type="evidence" value="ECO:0007669"/>
    <property type="project" value="InterPro"/>
</dbReference>
<dbReference type="PANTHER" id="PTHR10073:SF12">
    <property type="entry name" value="DNA MISMATCH REPAIR PROTEIN MLH1"/>
    <property type="match status" value="1"/>
</dbReference>
<dbReference type="CDD" id="cd16926">
    <property type="entry name" value="HATPase_MutL-MLH-PMS-like"/>
    <property type="match status" value="1"/>
</dbReference>
<comment type="subcellular location">
    <subcellularLocation>
        <location evidence="1">Nucleus</location>
    </subcellularLocation>
</comment>
<evidence type="ECO:0000256" key="1">
    <source>
        <dbReference type="ARBA" id="ARBA00004123"/>
    </source>
</evidence>
<reference evidence="9" key="1">
    <citation type="submission" date="2016-06" db="UniProtKB">
        <authorList>
            <consortium name="WormBaseParasite"/>
        </authorList>
    </citation>
    <scope>IDENTIFICATION</scope>
</reference>
<dbReference type="InterPro" id="IPR002099">
    <property type="entry name" value="MutL/Mlh/PMS"/>
</dbReference>
<dbReference type="Gene3D" id="3.30.565.10">
    <property type="entry name" value="Histidine kinase-like ATPase, C-terminal domain"/>
    <property type="match status" value="1"/>
</dbReference>
<dbReference type="SUPFAM" id="SSF54211">
    <property type="entry name" value="Ribosomal protein S5 domain 2-like"/>
    <property type="match status" value="1"/>
</dbReference>
<dbReference type="SUPFAM" id="SSF55874">
    <property type="entry name" value="ATPase domain of HSP90 chaperone/DNA topoisomerase II/histidine kinase"/>
    <property type="match status" value="1"/>
</dbReference>
<dbReference type="Pfam" id="PF13589">
    <property type="entry name" value="HATPase_c_3"/>
    <property type="match status" value="1"/>
</dbReference>
<dbReference type="InterPro" id="IPR038973">
    <property type="entry name" value="MutL/Mlh/Pms-like"/>
</dbReference>
<dbReference type="FunFam" id="3.30.230.10:FF:000014">
    <property type="entry name" value="DNA mismatch repair protein Mlh1"/>
    <property type="match status" value="1"/>
</dbReference>
<dbReference type="InterPro" id="IPR032189">
    <property type="entry name" value="Mlh1_C"/>
</dbReference>
<dbReference type="InterPro" id="IPR020568">
    <property type="entry name" value="Ribosomal_Su5_D2-typ_SF"/>
</dbReference>
<dbReference type="GO" id="GO:0006298">
    <property type="term" value="P:mismatch repair"/>
    <property type="evidence" value="ECO:0007669"/>
    <property type="project" value="InterPro"/>
</dbReference>
<comment type="similarity">
    <text evidence="2">Belongs to the DNA mismatch repair MutL/HexB family.</text>
</comment>
<dbReference type="AlphaFoldDB" id="A0A183IHD6"/>
<dbReference type="WBParaSite" id="SBAD_0000317501-mRNA-1">
    <property type="protein sequence ID" value="SBAD_0000317501-mRNA-1"/>
    <property type="gene ID" value="SBAD_0000317501"/>
</dbReference>
<accession>A0A183IHD6</accession>
<dbReference type="EMBL" id="UZAM01007532">
    <property type="protein sequence ID" value="VDO99767.1"/>
    <property type="molecule type" value="Genomic_DNA"/>
</dbReference>
<evidence type="ECO:0000313" key="7">
    <source>
        <dbReference type="EMBL" id="VDO99767.1"/>
    </source>
</evidence>
<dbReference type="Proteomes" id="UP000270296">
    <property type="component" value="Unassembled WGS sequence"/>
</dbReference>
<dbReference type="SMART" id="SM01340">
    <property type="entry name" value="DNA_mis_repair"/>
    <property type="match status" value="1"/>
</dbReference>
<evidence type="ECO:0000313" key="9">
    <source>
        <dbReference type="WBParaSite" id="SBAD_0000317501-mRNA-1"/>
    </source>
</evidence>
<dbReference type="InterPro" id="IPR036890">
    <property type="entry name" value="HATPase_C_sf"/>
</dbReference>
<feature type="domain" description="DNA mismatch repair protein S5" evidence="6">
    <location>
        <begin position="211"/>
        <end position="330"/>
    </location>
</feature>
<keyword evidence="5" id="KW-0539">Nucleus</keyword>
<keyword evidence="8" id="KW-1185">Reference proteome</keyword>
<gene>
    <name evidence="7" type="ORF">SBAD_LOCUS3031</name>
</gene>
<dbReference type="OrthoDB" id="10263226at2759"/>
<evidence type="ECO:0000256" key="5">
    <source>
        <dbReference type="ARBA" id="ARBA00023242"/>
    </source>
</evidence>
<dbReference type="FunFam" id="3.30.565.10:FF:000003">
    <property type="entry name" value="DNA mismatch repair endonuclease MutL"/>
    <property type="match status" value="1"/>
</dbReference>
<sequence>MIKGVIHHLPPSVIELISAGEVIHRPANAVKELIENSIDSGATNISVVIKGGGLQLIQVKDNGCGIPLESLDIVCERHTTSKLTAFEDLKAIKTLGFRGEALASISYISFSEAFSFPNAYFFRILEGTLVEKPKAIAANVGTQITVENLFYNAPLRSATIRNATEECNRIRDIVTKYAVHFPKLAFLMKRYDGSGVDLRTEGNTSTCLSNIRLLYGVEVARELKEFDFEDTRYGFKAYGLLSNPTFSYKKLEFILFINDRLVDCLSIKKIVEWTYEKFASRRIHPFVYLRIDVLPSQIDVNVHPTKQEVSFLYESDIVACIQKTIEDTFVSFGGSRTFFTSVVHPEGNKSLSGIKKQTSTDELSQVLVSKSQNPCKKIRTDERERKLSEFFDRPHLPESQISLNFPQSQKTLSPSQTIQEENLEKSAMDTNIMFLQSCRKHFTKPDWRKIQLSSVLELQQEICGRVSAHLRSIFRGMKFVGCVDPRYTLFQYDTGLYMINIEKISEELFYQVLIFGFGNFNVYQLSEPCSIAELVALGFKVRDPLSNVTADSQQVVDISNFLMKKSEMLWDYFSLQLKDGKLLALPNLLDNYVVQLEGLAEFILQLASDVNWTMEKACFESFCRVASKFFAFKKRFCDGDHVGDDLTVHWSWVIENVICKAAKHRLLPPDDWVRQQVVIKLADLETLYKVFERC</sequence>
<dbReference type="InterPro" id="IPR014762">
    <property type="entry name" value="DNA_mismatch_repair_CS"/>
</dbReference>
<dbReference type="NCBIfam" id="TIGR00585">
    <property type="entry name" value="mutl"/>
    <property type="match status" value="1"/>
</dbReference>
<evidence type="ECO:0000256" key="3">
    <source>
        <dbReference type="ARBA" id="ARBA00022763"/>
    </source>
</evidence>
<evidence type="ECO:0000256" key="4">
    <source>
        <dbReference type="ARBA" id="ARBA00023204"/>
    </source>
</evidence>
<dbReference type="InterPro" id="IPR013507">
    <property type="entry name" value="DNA_mismatch_S5_2-like"/>
</dbReference>
<dbReference type="Pfam" id="PF16413">
    <property type="entry name" value="Mlh1_C"/>
    <property type="match status" value="1"/>
</dbReference>
<name>A0A183IHD6_9BILA</name>
<reference evidence="7 8" key="2">
    <citation type="submission" date="2018-11" db="EMBL/GenBank/DDBJ databases">
        <authorList>
            <consortium name="Pathogen Informatics"/>
        </authorList>
    </citation>
    <scope>NUCLEOTIDE SEQUENCE [LARGE SCALE GENOMIC DNA]</scope>
</reference>